<sequence length="70" mass="8084">MKFSYTTTLELADVIVCWSFDDDENGIYDSRIEKVIYNHIDVIDILSEEVLNDLDSEASQKFAEFMKGNV</sequence>
<reference evidence="1" key="1">
    <citation type="submission" date="2020-04" db="EMBL/GenBank/DDBJ databases">
        <authorList>
            <person name="Chiriac C."/>
            <person name="Salcher M."/>
            <person name="Ghai R."/>
            <person name="Kavagutti S V."/>
        </authorList>
    </citation>
    <scope>NUCLEOTIDE SEQUENCE</scope>
</reference>
<name>A0A6J5KRF6_9CAUD</name>
<protein>
    <submittedName>
        <fullName evidence="1">Uncharacterized protein</fullName>
    </submittedName>
</protein>
<proteinExistence type="predicted"/>
<evidence type="ECO:0000313" key="1">
    <source>
        <dbReference type="EMBL" id="CAB4123447.1"/>
    </source>
</evidence>
<gene>
    <name evidence="1" type="ORF">UFOVP43_28</name>
</gene>
<dbReference type="EMBL" id="LR796171">
    <property type="protein sequence ID" value="CAB4123447.1"/>
    <property type="molecule type" value="Genomic_DNA"/>
</dbReference>
<accession>A0A6J5KRF6</accession>
<organism evidence="1">
    <name type="scientific">uncultured Caudovirales phage</name>
    <dbReference type="NCBI Taxonomy" id="2100421"/>
    <lineage>
        <taxon>Viruses</taxon>
        <taxon>Duplodnaviria</taxon>
        <taxon>Heunggongvirae</taxon>
        <taxon>Uroviricota</taxon>
        <taxon>Caudoviricetes</taxon>
        <taxon>Peduoviridae</taxon>
        <taxon>Maltschvirus</taxon>
        <taxon>Maltschvirus maltsch</taxon>
    </lineage>
</organism>